<protein>
    <recommendedName>
        <fullName evidence="2">Nephrocystin 3-like N-terminal domain-containing protein</fullName>
    </recommendedName>
</protein>
<name>A0A365NA27_GIBIN</name>
<dbReference type="Proteomes" id="UP000251714">
    <property type="component" value="Unassembled WGS sequence"/>
</dbReference>
<dbReference type="InterPro" id="IPR027417">
    <property type="entry name" value="P-loop_NTPase"/>
</dbReference>
<dbReference type="Pfam" id="PF24883">
    <property type="entry name" value="NPHP3_N"/>
    <property type="match status" value="1"/>
</dbReference>
<evidence type="ECO:0000313" key="4">
    <source>
        <dbReference type="Proteomes" id="UP000251714"/>
    </source>
</evidence>
<feature type="domain" description="Nephrocystin 3-like N-terminal" evidence="2">
    <location>
        <begin position="279"/>
        <end position="453"/>
    </location>
</feature>
<dbReference type="EMBL" id="PKMI01000016">
    <property type="protein sequence ID" value="RBA17661.1"/>
    <property type="molecule type" value="Genomic_DNA"/>
</dbReference>
<organism evidence="3 4">
    <name type="scientific">Gibberella intermedia</name>
    <name type="common">Bulb rot disease fungus</name>
    <name type="synonym">Fusarium proliferatum</name>
    <dbReference type="NCBI Taxonomy" id="948311"/>
    <lineage>
        <taxon>Eukaryota</taxon>
        <taxon>Fungi</taxon>
        <taxon>Dikarya</taxon>
        <taxon>Ascomycota</taxon>
        <taxon>Pezizomycotina</taxon>
        <taxon>Sordariomycetes</taxon>
        <taxon>Hypocreomycetidae</taxon>
        <taxon>Hypocreales</taxon>
        <taxon>Nectriaceae</taxon>
        <taxon>Fusarium</taxon>
        <taxon>Fusarium fujikuroi species complex</taxon>
    </lineage>
</organism>
<reference evidence="3 4" key="1">
    <citation type="submission" date="2017-12" db="EMBL/GenBank/DDBJ databases">
        <title>Genome sequence of the mycotoxigenic crop pathogen Fusarium proliferatum, strain ITEM 2341 from Date Palm.</title>
        <authorList>
            <person name="Almiman B.F."/>
            <person name="Shittu T.A."/>
            <person name="Muthumeenakshi S."/>
            <person name="Baroncelli R."/>
            <person name="Sreenivasaprasada S."/>
        </authorList>
    </citation>
    <scope>NUCLEOTIDE SEQUENCE [LARGE SCALE GENOMIC DNA]</scope>
    <source>
        <strain evidence="3 4">ITEM 2341</strain>
    </source>
</reference>
<dbReference type="PANTHER" id="PTHR10039">
    <property type="entry name" value="AMELOGENIN"/>
    <property type="match status" value="1"/>
</dbReference>
<proteinExistence type="predicted"/>
<dbReference type="SUPFAM" id="SSF52540">
    <property type="entry name" value="P-loop containing nucleoside triphosphate hydrolases"/>
    <property type="match status" value="1"/>
</dbReference>
<dbReference type="PANTHER" id="PTHR10039:SF5">
    <property type="entry name" value="NACHT DOMAIN-CONTAINING PROTEIN"/>
    <property type="match status" value="1"/>
</dbReference>
<comment type="caution">
    <text evidence="3">The sequence shown here is derived from an EMBL/GenBank/DDBJ whole genome shotgun (WGS) entry which is preliminary data.</text>
</comment>
<evidence type="ECO:0000313" key="3">
    <source>
        <dbReference type="EMBL" id="RBA17661.1"/>
    </source>
</evidence>
<evidence type="ECO:0000259" key="2">
    <source>
        <dbReference type="Pfam" id="PF24883"/>
    </source>
</evidence>
<dbReference type="Gene3D" id="3.40.50.300">
    <property type="entry name" value="P-loop containing nucleotide triphosphate hydrolases"/>
    <property type="match status" value="1"/>
</dbReference>
<accession>A0A365NA27</accession>
<dbReference type="InterPro" id="IPR056884">
    <property type="entry name" value="NPHP3-like_N"/>
</dbReference>
<gene>
    <name evidence="3" type="ORF">FPRO05_11376</name>
</gene>
<keyword evidence="1" id="KW-0677">Repeat</keyword>
<dbReference type="AlphaFoldDB" id="A0A365NA27"/>
<sequence>MDPITAFQVAGTVVTFVEFSYNLISETRSIYRSPDGKPARVNDLSMVINDFADISHRVKQALDLSNCQATTASDEILIRLCNESQDIATDFQRALTCLQANGTSKVEHVKTSLVIALKAIWSKDKLVKLEQRLQQIRSEMTMAMLVALWEKERLRGTKDDQELNAKINQLSKAIDRNNAQLDDFFKELDATTSKDDALGPARRRRLFSNLWDANWTPSDIHLRISREGYMGNKTLDESVQNQIIQSLHFPGMEAREKSIPKPYEATYRWIYSNQAAAAVKRQSFPQWLGDYSNKIYWITGKPGSGKSTLMNFVIHSPVTEQRLQAWATPTPLLRAHFFFWEAGQSSLQRSREGLLQTLLWQCLQERPDLIQRVTPRRWMVHHVLNGLETPAPAWSWEELREAFFILASENSRSFKLALFLDGLDEFQGEPSVLIQFVKDLVTSYGVKICVASRPWTDFADAFDEYPMLTMQSLTQNDISVYIKGSFEASKAYRERRVLFPDQAENLLRDIANKAQGVFLWVFLVVRDLIHSLSRGRSLSDLQAIVDDLPTDLHKLYTKMRERVDPEDMGNSARYYQLIVAALSPLHAVTLWMVDGEKLPDGDTFTNEMQENINKVLQRRLDSSTKGILELNDNGIVTFLHRTARDWVLQTAGSAGLQAQAPSGFNPHLVLLQVLTEQLGHERIYSCLGQSQLAFWTFVFLGFLYAVQIDNRASQLVRAIDDFDAALSKRAANLGSKGYVFSSDPTTASSQKASRWYSLRKGKGSAHSSHWSCTQYGASDAESGIVGIAAQFAVAPYVIEKTKQDGNLVRSSPRRIPILENAVFGWQQRKYRTYEDLAEYTRIATTLQDRIRRQRIELVKELLDLGAQPDEKGRGALTMVEQMDDDVRLSIDSREYWEQILTMLRGRRRRSRFGIIS</sequence>
<evidence type="ECO:0000256" key="1">
    <source>
        <dbReference type="ARBA" id="ARBA00022737"/>
    </source>
</evidence>